<feature type="chain" id="PRO_5015594930" description="Peptidase A1 domain-containing protein" evidence="2">
    <location>
        <begin position="20"/>
        <end position="388"/>
    </location>
</feature>
<dbReference type="PROSITE" id="PS51767">
    <property type="entry name" value="PEPTIDASE_A1"/>
    <property type="match status" value="1"/>
</dbReference>
<keyword evidence="5" id="KW-1185">Reference proteome</keyword>
<dbReference type="Gene3D" id="2.40.70.10">
    <property type="entry name" value="Acid Proteases"/>
    <property type="match status" value="2"/>
</dbReference>
<comment type="caution">
    <text evidence="4">The sequence shown here is derived from an EMBL/GenBank/DDBJ whole genome shotgun (WGS) entry which is preliminary data.</text>
</comment>
<dbReference type="InterPro" id="IPR021109">
    <property type="entry name" value="Peptidase_aspartic_dom_sf"/>
</dbReference>
<dbReference type="STRING" id="61424.A0A2T9YXD7"/>
<gene>
    <name evidence="4" type="ORF">BB559_002176</name>
</gene>
<sequence length="388" mass="44926">MIIHQLFFLTSLFLQRVFANENKQPKSTNLELNIKVYNSQSYPNLHENELEGVIIPFKEGKNGHYIMMKVGTPEKLIKTKLDTQVNFTWIVDAMCVYCSDSFGMPRVYKSFESVDYMIKEYVFCRPNDVSCIYGNYASEKFKIGYKNMTMDFLNVVSRSKKVEQSCYVGERKVYMDYFGGIDYGFYGTDYNGVLGLGQRVNELRNDAPFFRRENSIIDYLYPKKVITVDLRENKKRMSLGFENTQDTTENILWVKTKPNSFKFDLKYIKIGDETFDLNETEAVVNPKYENTFIYNEFVRPILVQATGMFFRCIDFKDIPPIVIGVEGGTIEINPGSYLKPGLLSCNSDIVSIGNNIEESKNTWVFGETILKEYATIYDYENGRIGFAK</sequence>
<dbReference type="GO" id="GO:0006508">
    <property type="term" value="P:proteolysis"/>
    <property type="evidence" value="ECO:0007669"/>
    <property type="project" value="InterPro"/>
</dbReference>
<protein>
    <recommendedName>
        <fullName evidence="3">Peptidase A1 domain-containing protein</fullName>
    </recommendedName>
</protein>
<dbReference type="InterPro" id="IPR033121">
    <property type="entry name" value="PEPTIDASE_A1"/>
</dbReference>
<evidence type="ECO:0000256" key="2">
    <source>
        <dbReference type="SAM" id="SignalP"/>
    </source>
</evidence>
<dbReference type="PANTHER" id="PTHR47966">
    <property type="entry name" value="BETA-SITE APP-CLEAVING ENZYME, ISOFORM A-RELATED"/>
    <property type="match status" value="1"/>
</dbReference>
<evidence type="ECO:0000256" key="1">
    <source>
        <dbReference type="ARBA" id="ARBA00007447"/>
    </source>
</evidence>
<dbReference type="PRINTS" id="PR00792">
    <property type="entry name" value="PEPSIN"/>
</dbReference>
<organism evidence="4 5">
    <name type="scientific">Furculomyces boomerangus</name>
    <dbReference type="NCBI Taxonomy" id="61424"/>
    <lineage>
        <taxon>Eukaryota</taxon>
        <taxon>Fungi</taxon>
        <taxon>Fungi incertae sedis</taxon>
        <taxon>Zoopagomycota</taxon>
        <taxon>Kickxellomycotina</taxon>
        <taxon>Harpellomycetes</taxon>
        <taxon>Harpellales</taxon>
        <taxon>Harpellaceae</taxon>
        <taxon>Furculomyces</taxon>
    </lineage>
</organism>
<keyword evidence="2" id="KW-0732">Signal</keyword>
<proteinExistence type="inferred from homology"/>
<dbReference type="SUPFAM" id="SSF50630">
    <property type="entry name" value="Acid proteases"/>
    <property type="match status" value="1"/>
</dbReference>
<reference evidence="4 5" key="1">
    <citation type="journal article" date="2018" name="MBio">
        <title>Comparative Genomics Reveals the Core Gene Toolbox for the Fungus-Insect Symbiosis.</title>
        <authorList>
            <person name="Wang Y."/>
            <person name="Stata M."/>
            <person name="Wang W."/>
            <person name="Stajich J.E."/>
            <person name="White M.M."/>
            <person name="Moncalvo J.M."/>
        </authorList>
    </citation>
    <scope>NUCLEOTIDE SEQUENCE [LARGE SCALE GENOMIC DNA]</scope>
    <source>
        <strain evidence="4 5">AUS-77-4</strain>
    </source>
</reference>
<dbReference type="AlphaFoldDB" id="A0A2T9YXD7"/>
<dbReference type="Pfam" id="PF00026">
    <property type="entry name" value="Asp"/>
    <property type="match status" value="1"/>
</dbReference>
<dbReference type="GO" id="GO:0004190">
    <property type="term" value="F:aspartic-type endopeptidase activity"/>
    <property type="evidence" value="ECO:0007669"/>
    <property type="project" value="InterPro"/>
</dbReference>
<name>A0A2T9YXD7_9FUNG</name>
<comment type="similarity">
    <text evidence="1">Belongs to the peptidase A1 family.</text>
</comment>
<dbReference type="EMBL" id="MBFT01000125">
    <property type="protein sequence ID" value="PVU96988.1"/>
    <property type="molecule type" value="Genomic_DNA"/>
</dbReference>
<feature type="domain" description="Peptidase A1" evidence="3">
    <location>
        <begin position="64"/>
        <end position="387"/>
    </location>
</feature>
<evidence type="ECO:0000259" key="3">
    <source>
        <dbReference type="PROSITE" id="PS51767"/>
    </source>
</evidence>
<evidence type="ECO:0000313" key="5">
    <source>
        <dbReference type="Proteomes" id="UP000245699"/>
    </source>
</evidence>
<accession>A0A2T9YXD7</accession>
<evidence type="ECO:0000313" key="4">
    <source>
        <dbReference type="EMBL" id="PVU96988.1"/>
    </source>
</evidence>
<dbReference type="Proteomes" id="UP000245699">
    <property type="component" value="Unassembled WGS sequence"/>
</dbReference>
<dbReference type="InterPro" id="IPR001461">
    <property type="entry name" value="Aspartic_peptidase_A1"/>
</dbReference>
<feature type="signal peptide" evidence="2">
    <location>
        <begin position="1"/>
        <end position="19"/>
    </location>
</feature>